<comment type="caution">
    <text evidence="2">The sequence shown here is derived from an EMBL/GenBank/DDBJ whole genome shotgun (WGS) entry which is preliminary data.</text>
</comment>
<evidence type="ECO:0000256" key="1">
    <source>
        <dbReference type="SAM" id="MobiDB-lite"/>
    </source>
</evidence>
<feature type="region of interest" description="Disordered" evidence="1">
    <location>
        <begin position="72"/>
        <end position="117"/>
    </location>
</feature>
<evidence type="ECO:0000313" key="3">
    <source>
        <dbReference type="Proteomes" id="UP001189429"/>
    </source>
</evidence>
<proteinExistence type="predicted"/>
<sequence>GRLPGEPPRGPPVAAGAARLAGRGAAGLPPLWHAAYRLADFREIITHASPRQHGHLKERKFFRCWSQEGLRGRAHGRGGEQVLEAAGDGPRPRRHGLQSRRGAPGDRRRASVRRGTI</sequence>
<evidence type="ECO:0000313" key="2">
    <source>
        <dbReference type="EMBL" id="CAK0816662.1"/>
    </source>
</evidence>
<keyword evidence="3" id="KW-1185">Reference proteome</keyword>
<protein>
    <submittedName>
        <fullName evidence="2">Uncharacterized protein</fullName>
    </submittedName>
</protein>
<reference evidence="2" key="1">
    <citation type="submission" date="2023-10" db="EMBL/GenBank/DDBJ databases">
        <authorList>
            <person name="Chen Y."/>
            <person name="Shah S."/>
            <person name="Dougan E. K."/>
            <person name="Thang M."/>
            <person name="Chan C."/>
        </authorList>
    </citation>
    <scope>NUCLEOTIDE SEQUENCE [LARGE SCALE GENOMIC DNA]</scope>
</reference>
<feature type="non-terminal residue" evidence="2">
    <location>
        <position position="1"/>
    </location>
</feature>
<organism evidence="2 3">
    <name type="scientific">Prorocentrum cordatum</name>
    <dbReference type="NCBI Taxonomy" id="2364126"/>
    <lineage>
        <taxon>Eukaryota</taxon>
        <taxon>Sar</taxon>
        <taxon>Alveolata</taxon>
        <taxon>Dinophyceae</taxon>
        <taxon>Prorocentrales</taxon>
        <taxon>Prorocentraceae</taxon>
        <taxon>Prorocentrum</taxon>
    </lineage>
</organism>
<dbReference type="EMBL" id="CAUYUJ010006240">
    <property type="protein sequence ID" value="CAK0816662.1"/>
    <property type="molecule type" value="Genomic_DNA"/>
</dbReference>
<accession>A0ABN9RF93</accession>
<dbReference type="Proteomes" id="UP001189429">
    <property type="component" value="Unassembled WGS sequence"/>
</dbReference>
<gene>
    <name evidence="2" type="ORF">PCOR1329_LOCUS19533</name>
</gene>
<name>A0ABN9RF93_9DINO</name>
<feature type="non-terminal residue" evidence="2">
    <location>
        <position position="117"/>
    </location>
</feature>